<evidence type="ECO:0000313" key="2">
    <source>
        <dbReference type="Proteomes" id="UP000265520"/>
    </source>
</evidence>
<organism evidence="1 2">
    <name type="scientific">Trifolium medium</name>
    <dbReference type="NCBI Taxonomy" id="97028"/>
    <lineage>
        <taxon>Eukaryota</taxon>
        <taxon>Viridiplantae</taxon>
        <taxon>Streptophyta</taxon>
        <taxon>Embryophyta</taxon>
        <taxon>Tracheophyta</taxon>
        <taxon>Spermatophyta</taxon>
        <taxon>Magnoliopsida</taxon>
        <taxon>eudicotyledons</taxon>
        <taxon>Gunneridae</taxon>
        <taxon>Pentapetalae</taxon>
        <taxon>rosids</taxon>
        <taxon>fabids</taxon>
        <taxon>Fabales</taxon>
        <taxon>Fabaceae</taxon>
        <taxon>Papilionoideae</taxon>
        <taxon>50 kb inversion clade</taxon>
        <taxon>NPAAA clade</taxon>
        <taxon>Hologalegina</taxon>
        <taxon>IRL clade</taxon>
        <taxon>Trifolieae</taxon>
        <taxon>Trifolium</taxon>
    </lineage>
</organism>
<dbReference type="AlphaFoldDB" id="A0A392W9H7"/>
<sequence>MIRLKMSHGKLDKHLGCFWAKSALQRLAACGMQPCAQARLGGHVFALPFARRASQAAP</sequence>
<proteinExistence type="predicted"/>
<keyword evidence="2" id="KW-1185">Reference proteome</keyword>
<dbReference type="Proteomes" id="UP000265520">
    <property type="component" value="Unassembled WGS sequence"/>
</dbReference>
<feature type="non-terminal residue" evidence="1">
    <location>
        <position position="58"/>
    </location>
</feature>
<protein>
    <submittedName>
        <fullName evidence="1">Uncharacterized protein</fullName>
    </submittedName>
</protein>
<comment type="caution">
    <text evidence="1">The sequence shown here is derived from an EMBL/GenBank/DDBJ whole genome shotgun (WGS) entry which is preliminary data.</text>
</comment>
<dbReference type="EMBL" id="LXQA011414783">
    <property type="protein sequence ID" value="MCI96439.1"/>
    <property type="molecule type" value="Genomic_DNA"/>
</dbReference>
<accession>A0A392W9H7</accession>
<name>A0A392W9H7_9FABA</name>
<reference evidence="1 2" key="1">
    <citation type="journal article" date="2018" name="Front. Plant Sci.">
        <title>Red Clover (Trifolium pratense) and Zigzag Clover (T. medium) - A Picture of Genomic Similarities and Differences.</title>
        <authorList>
            <person name="Dluhosova J."/>
            <person name="Istvanek J."/>
            <person name="Nedelnik J."/>
            <person name="Repkova J."/>
        </authorList>
    </citation>
    <scope>NUCLEOTIDE SEQUENCE [LARGE SCALE GENOMIC DNA]</scope>
    <source>
        <strain evidence="2">cv. 10/8</strain>
        <tissue evidence="1">Leaf</tissue>
    </source>
</reference>
<evidence type="ECO:0000313" key="1">
    <source>
        <dbReference type="EMBL" id="MCI96439.1"/>
    </source>
</evidence>